<dbReference type="Proteomes" id="UP000539599">
    <property type="component" value="Unassembled WGS sequence"/>
</dbReference>
<dbReference type="EMBL" id="VWYJ01013107">
    <property type="protein sequence ID" value="NXQ97683.1"/>
    <property type="molecule type" value="Genomic_DNA"/>
</dbReference>
<accession>A0A7L2HE95</accession>
<protein>
    <submittedName>
        <fullName evidence="8">RHAG protein</fullName>
    </submittedName>
</protein>
<keyword evidence="3 6" id="KW-0812">Transmembrane</keyword>
<dbReference type="PRINTS" id="PR00342">
    <property type="entry name" value="RHESUSRHD"/>
</dbReference>
<dbReference type="PANTHER" id="PTHR11730:SF48">
    <property type="entry name" value="AMMONIUM TRANSPORTER AMTB-LIKE DOMAIN-CONTAINING PROTEIN"/>
    <property type="match status" value="1"/>
</dbReference>
<evidence type="ECO:0000256" key="2">
    <source>
        <dbReference type="ARBA" id="ARBA00011036"/>
    </source>
</evidence>
<dbReference type="PANTHER" id="PTHR11730">
    <property type="entry name" value="AMMONIUM TRANSPORTER"/>
    <property type="match status" value="1"/>
</dbReference>
<feature type="transmembrane region" description="Helical" evidence="6">
    <location>
        <begin position="336"/>
        <end position="357"/>
    </location>
</feature>
<feature type="transmembrane region" description="Helical" evidence="6">
    <location>
        <begin position="215"/>
        <end position="234"/>
    </location>
</feature>
<comment type="similarity">
    <text evidence="2">Belongs to the ammonium transporter (TC 2.A.49) family. Rh subfamily.</text>
</comment>
<dbReference type="GO" id="GO:0005886">
    <property type="term" value="C:plasma membrane"/>
    <property type="evidence" value="ECO:0007669"/>
    <property type="project" value="InterPro"/>
</dbReference>
<feature type="transmembrane region" description="Helical" evidence="6">
    <location>
        <begin position="302"/>
        <end position="324"/>
    </location>
</feature>
<keyword evidence="5 6" id="KW-0472">Membrane</keyword>
<name>A0A7L2HE95_SAGSE</name>
<dbReference type="AlphaFoldDB" id="A0A7L2HE95"/>
<dbReference type="Gene3D" id="1.10.3430.10">
    <property type="entry name" value="Ammonium transporter AmtB like domains"/>
    <property type="match status" value="1"/>
</dbReference>
<feature type="transmembrane region" description="Helical" evidence="6">
    <location>
        <begin position="54"/>
        <end position="76"/>
    </location>
</feature>
<proteinExistence type="inferred from homology"/>
<evidence type="ECO:0000256" key="5">
    <source>
        <dbReference type="ARBA" id="ARBA00023136"/>
    </source>
</evidence>
<feature type="non-terminal residue" evidence="8">
    <location>
        <position position="362"/>
    </location>
</feature>
<feature type="transmembrane region" description="Helical" evidence="6">
    <location>
        <begin position="120"/>
        <end position="139"/>
    </location>
</feature>
<evidence type="ECO:0000256" key="1">
    <source>
        <dbReference type="ARBA" id="ARBA00004141"/>
    </source>
</evidence>
<feature type="transmembrane region" description="Helical" evidence="6">
    <location>
        <begin position="88"/>
        <end position="108"/>
    </location>
</feature>
<feature type="transmembrane region" description="Helical" evidence="6">
    <location>
        <begin position="12"/>
        <end position="34"/>
    </location>
</feature>
<dbReference type="GO" id="GO:0008519">
    <property type="term" value="F:ammonium channel activity"/>
    <property type="evidence" value="ECO:0007669"/>
    <property type="project" value="InterPro"/>
</dbReference>
<dbReference type="InterPro" id="IPR024041">
    <property type="entry name" value="NH4_transpt_AmtB-like_dom"/>
</dbReference>
<evidence type="ECO:0000313" key="8">
    <source>
        <dbReference type="EMBL" id="NXQ97683.1"/>
    </source>
</evidence>
<dbReference type="InterPro" id="IPR002229">
    <property type="entry name" value="RhesusRHD"/>
</dbReference>
<feature type="transmembrane region" description="Helical" evidence="6">
    <location>
        <begin position="146"/>
        <end position="171"/>
    </location>
</feature>
<feature type="non-terminal residue" evidence="8">
    <location>
        <position position="1"/>
    </location>
</feature>
<evidence type="ECO:0000259" key="7">
    <source>
        <dbReference type="Pfam" id="PF00909"/>
    </source>
</evidence>
<feature type="transmembrane region" description="Helical" evidence="6">
    <location>
        <begin position="246"/>
        <end position="265"/>
    </location>
</feature>
<gene>
    <name evidence="8" type="primary">Rhag_0</name>
    <name evidence="8" type="ORF">SAGSER_R07945</name>
</gene>
<evidence type="ECO:0000256" key="3">
    <source>
        <dbReference type="ARBA" id="ARBA00022692"/>
    </source>
</evidence>
<feature type="transmembrane region" description="Helical" evidence="6">
    <location>
        <begin position="177"/>
        <end position="195"/>
    </location>
</feature>
<keyword evidence="4 6" id="KW-1133">Transmembrane helix</keyword>
<sequence>MAVPPPARPRCLLPLSLGLFQGALLLFFALFVTYDEPSAQVEDASLAASQLCGTFPLFQDIQVMVVVGLGLLLAFLPRYGLSVLTHNFLLLNFSTQWALVLQGLLHHFHHGRVHLDLRNLLAAEFAAVTVLISVGAVLGRTSPCQLLVVATCEVPIYLASEWTIVTCLGVLDVGGTITIHVFSCYFGLGVSKALFGAARRPVHPKETTTPRSDLLSLVGMLILWVFWPSFVAVLCQPGDAQHRAVLNTFLAMSASAVTTVVASSLLERDSKLSAGHLQNGCLAGGVAIGVVADMAVPPVAALALGSLSAVACVLGFKFLTPLLARKLVLQDQCGIHNLHGLPGILGAAASAVAILVASEDAS</sequence>
<dbReference type="SUPFAM" id="SSF111352">
    <property type="entry name" value="Ammonium transporter"/>
    <property type="match status" value="1"/>
</dbReference>
<dbReference type="Pfam" id="PF00909">
    <property type="entry name" value="Ammonium_transp"/>
    <property type="match status" value="1"/>
</dbReference>
<comment type="subcellular location">
    <subcellularLocation>
        <location evidence="1">Membrane</location>
        <topology evidence="1">Multi-pass membrane protein</topology>
    </subcellularLocation>
</comment>
<comment type="caution">
    <text evidence="8">The sequence shown here is derived from an EMBL/GenBank/DDBJ whole genome shotgun (WGS) entry which is preliminary data.</text>
</comment>
<evidence type="ECO:0000256" key="4">
    <source>
        <dbReference type="ARBA" id="ARBA00022989"/>
    </source>
</evidence>
<organism evidence="8 9">
    <name type="scientific">Sagittarius serpentarius</name>
    <name type="common">Secretary bird</name>
    <dbReference type="NCBI Taxonomy" id="56258"/>
    <lineage>
        <taxon>Eukaryota</taxon>
        <taxon>Metazoa</taxon>
        <taxon>Chordata</taxon>
        <taxon>Craniata</taxon>
        <taxon>Vertebrata</taxon>
        <taxon>Euteleostomi</taxon>
        <taxon>Archelosauria</taxon>
        <taxon>Archosauria</taxon>
        <taxon>Dinosauria</taxon>
        <taxon>Saurischia</taxon>
        <taxon>Theropoda</taxon>
        <taxon>Coelurosauria</taxon>
        <taxon>Aves</taxon>
        <taxon>Neognathae</taxon>
        <taxon>Neoaves</taxon>
        <taxon>Telluraves</taxon>
        <taxon>Accipitrimorphae</taxon>
        <taxon>Accipitriformes</taxon>
        <taxon>Sagittariidae</taxon>
        <taxon>Sagittarius</taxon>
    </lineage>
</organism>
<keyword evidence="9" id="KW-1185">Reference proteome</keyword>
<evidence type="ECO:0000313" key="9">
    <source>
        <dbReference type="Proteomes" id="UP000539599"/>
    </source>
</evidence>
<evidence type="ECO:0000256" key="6">
    <source>
        <dbReference type="SAM" id="Phobius"/>
    </source>
</evidence>
<feature type="transmembrane region" description="Helical" evidence="6">
    <location>
        <begin position="277"/>
        <end position="296"/>
    </location>
</feature>
<dbReference type="GO" id="GO:0097272">
    <property type="term" value="P:ammonium homeostasis"/>
    <property type="evidence" value="ECO:0007669"/>
    <property type="project" value="TreeGrafter"/>
</dbReference>
<dbReference type="InterPro" id="IPR029020">
    <property type="entry name" value="Ammonium/urea_transptr"/>
</dbReference>
<reference evidence="8 9" key="1">
    <citation type="submission" date="2019-09" db="EMBL/GenBank/DDBJ databases">
        <title>Bird 10,000 Genomes (B10K) Project - Family phase.</title>
        <authorList>
            <person name="Zhang G."/>
        </authorList>
    </citation>
    <scope>NUCLEOTIDE SEQUENCE [LARGE SCALE GENOMIC DNA]</scope>
    <source>
        <strain evidence="8">B10K-DU-011-38</strain>
        <tissue evidence="8">Muscle</tissue>
    </source>
</reference>
<feature type="domain" description="Ammonium transporter AmtB-like" evidence="7">
    <location>
        <begin position="24"/>
        <end position="353"/>
    </location>
</feature>